<comment type="caution">
    <text evidence="1">The sequence shown here is derived from an EMBL/GenBank/DDBJ whole genome shotgun (WGS) entry which is preliminary data.</text>
</comment>
<proteinExistence type="predicted"/>
<protein>
    <submittedName>
        <fullName evidence="1">Uncharacterized protein</fullName>
    </submittedName>
</protein>
<dbReference type="RefSeq" id="WP_270095878.1">
    <property type="nucleotide sequence ID" value="NZ_JAQFFK010000003.1"/>
</dbReference>
<name>A0AA90TZM4_9EURY</name>
<accession>A0AA90TZM4</accession>
<organism evidence="1 2">
    <name type="scientific">Methanococcoides alaskense</name>
    <dbReference type="NCBI Taxonomy" id="325778"/>
    <lineage>
        <taxon>Archaea</taxon>
        <taxon>Methanobacteriati</taxon>
        <taxon>Methanobacteriota</taxon>
        <taxon>Stenosarchaea group</taxon>
        <taxon>Methanomicrobia</taxon>
        <taxon>Methanosarcinales</taxon>
        <taxon>Methanosarcinaceae</taxon>
        <taxon>Methanococcoides</taxon>
    </lineage>
</organism>
<dbReference type="AlphaFoldDB" id="A0AA90TZM4"/>
<evidence type="ECO:0000313" key="2">
    <source>
        <dbReference type="Proteomes" id="UP001185015"/>
    </source>
</evidence>
<keyword evidence="2" id="KW-1185">Reference proteome</keyword>
<sequence length="44" mass="5051">MLHVGDSGQFAVIVQDAFIDMGEPQTHDDKFYILFLRTYEDTGE</sequence>
<gene>
    <name evidence="1" type="ORF">J2750_001603</name>
</gene>
<evidence type="ECO:0000313" key="1">
    <source>
        <dbReference type="EMBL" id="MDR6223141.1"/>
    </source>
</evidence>
<dbReference type="EMBL" id="JAVDQI010000005">
    <property type="protein sequence ID" value="MDR6223141.1"/>
    <property type="molecule type" value="Genomic_DNA"/>
</dbReference>
<reference evidence="1 2" key="1">
    <citation type="submission" date="2023-07" db="EMBL/GenBank/DDBJ databases">
        <title>Genomic Encyclopedia of Type Strains, Phase IV (KMG-IV): sequencing the most valuable type-strain genomes for metagenomic binning, comparative biology and taxonomic classification.</title>
        <authorList>
            <person name="Goeker M."/>
        </authorList>
    </citation>
    <scope>NUCLEOTIDE SEQUENCE [LARGE SCALE GENOMIC DNA]</scope>
    <source>
        <strain evidence="1 2">DSM 17273</strain>
    </source>
</reference>
<dbReference type="Proteomes" id="UP001185015">
    <property type="component" value="Unassembled WGS sequence"/>
</dbReference>